<reference evidence="6" key="1">
    <citation type="submission" date="2021-06" db="EMBL/GenBank/DDBJ databases">
        <authorList>
            <person name="Criscuolo A."/>
        </authorList>
    </citation>
    <scope>NUCLEOTIDE SEQUENCE</scope>
    <source>
        <strain evidence="6">CIP111600</strain>
    </source>
</reference>
<keyword evidence="1" id="KW-0677">Repeat</keyword>
<accession>A0A916NJB0</accession>
<dbReference type="AlphaFoldDB" id="A0A916NJB0"/>
<protein>
    <recommendedName>
        <fullName evidence="8">Ankyrin repeat domain-containing protein</fullName>
    </recommendedName>
</protein>
<keyword evidence="2 3" id="KW-0040">ANK repeat</keyword>
<dbReference type="Proteomes" id="UP000693672">
    <property type="component" value="Unassembled WGS sequence"/>
</dbReference>
<feature type="repeat" description="ANK" evidence="3">
    <location>
        <begin position="158"/>
        <end position="190"/>
    </location>
</feature>
<dbReference type="RefSeq" id="WP_218093117.1">
    <property type="nucleotide sequence ID" value="NZ_CAJVAS010000014.1"/>
</dbReference>
<dbReference type="PROSITE" id="PS50297">
    <property type="entry name" value="ANK_REP_REGION"/>
    <property type="match status" value="4"/>
</dbReference>
<comment type="caution">
    <text evidence="6">The sequence shown here is derived from an EMBL/GenBank/DDBJ whole genome shotgun (WGS) entry which is preliminary data.</text>
</comment>
<proteinExistence type="predicted"/>
<feature type="repeat" description="ANK" evidence="3">
    <location>
        <begin position="100"/>
        <end position="132"/>
    </location>
</feature>
<feature type="region of interest" description="Disordered" evidence="5">
    <location>
        <begin position="283"/>
        <end position="304"/>
    </location>
</feature>
<feature type="compositionally biased region" description="Polar residues" evidence="5">
    <location>
        <begin position="287"/>
        <end position="304"/>
    </location>
</feature>
<dbReference type="Pfam" id="PF12796">
    <property type="entry name" value="Ank_2"/>
    <property type="match status" value="1"/>
</dbReference>
<gene>
    <name evidence="6" type="ORF">PAESOLCIP111_03359</name>
</gene>
<dbReference type="PROSITE" id="PS50088">
    <property type="entry name" value="ANK_REPEAT"/>
    <property type="match status" value="4"/>
</dbReference>
<evidence type="ECO:0000256" key="2">
    <source>
        <dbReference type="ARBA" id="ARBA00023043"/>
    </source>
</evidence>
<dbReference type="SMART" id="SM00248">
    <property type="entry name" value="ANK"/>
    <property type="match status" value="5"/>
</dbReference>
<evidence type="ECO:0000256" key="1">
    <source>
        <dbReference type="ARBA" id="ARBA00022737"/>
    </source>
</evidence>
<dbReference type="PANTHER" id="PTHR24173">
    <property type="entry name" value="ANKYRIN REPEAT CONTAINING"/>
    <property type="match status" value="1"/>
</dbReference>
<evidence type="ECO:0000256" key="3">
    <source>
        <dbReference type="PROSITE-ProRule" id="PRU00023"/>
    </source>
</evidence>
<name>A0A916NJB0_9BACL</name>
<dbReference type="EMBL" id="CAJVAS010000014">
    <property type="protein sequence ID" value="CAG7632225.1"/>
    <property type="molecule type" value="Genomic_DNA"/>
</dbReference>
<dbReference type="InterPro" id="IPR002110">
    <property type="entry name" value="Ankyrin_rpt"/>
</dbReference>
<dbReference type="PANTHER" id="PTHR24173:SF74">
    <property type="entry name" value="ANKYRIN REPEAT DOMAIN-CONTAINING PROTEIN 16"/>
    <property type="match status" value="1"/>
</dbReference>
<keyword evidence="4" id="KW-0175">Coiled coil</keyword>
<organism evidence="6 7">
    <name type="scientific">Paenibacillus solanacearum</name>
    <dbReference type="NCBI Taxonomy" id="2048548"/>
    <lineage>
        <taxon>Bacteria</taxon>
        <taxon>Bacillati</taxon>
        <taxon>Bacillota</taxon>
        <taxon>Bacilli</taxon>
        <taxon>Bacillales</taxon>
        <taxon>Paenibacillaceae</taxon>
        <taxon>Paenibacillus</taxon>
    </lineage>
</organism>
<feature type="repeat" description="ANK" evidence="3">
    <location>
        <begin position="231"/>
        <end position="263"/>
    </location>
</feature>
<evidence type="ECO:0008006" key="8">
    <source>
        <dbReference type="Google" id="ProtNLM"/>
    </source>
</evidence>
<sequence>MSKKTKKTTVLSVRLDETTLAAVDLLVHAGIAQSRSEAASQLITIGVQHSEALLLKAKALEENVRRLRHEMLDAVKSKSLDKVKQLLAMDATLKNAAAENGQTAILTAAYSRASDIQELLLHSGAELNLFEAAAVGQTARVRELSEADAGLVNSHSFDGYTPLGLAAHFGHEETAAYLIDAGADTDLRSRDGKLNNMPLHASIAGNHPALTRLLLANGADPNARCEGEVRRGFTPLHVAAHFNRLEAADPLLAHGADPLLRNDDALTAAEYALAKGHTEFAERLSSLARSGQSAETQPPGAKNS</sequence>
<evidence type="ECO:0000256" key="4">
    <source>
        <dbReference type="SAM" id="Coils"/>
    </source>
</evidence>
<keyword evidence="7" id="KW-1185">Reference proteome</keyword>
<dbReference type="Pfam" id="PF13857">
    <property type="entry name" value="Ank_5"/>
    <property type="match status" value="1"/>
</dbReference>
<feature type="coiled-coil region" evidence="4">
    <location>
        <begin position="50"/>
        <end position="77"/>
    </location>
</feature>
<evidence type="ECO:0000313" key="7">
    <source>
        <dbReference type="Proteomes" id="UP000693672"/>
    </source>
</evidence>
<feature type="repeat" description="ANK" evidence="3">
    <location>
        <begin position="194"/>
        <end position="226"/>
    </location>
</feature>
<evidence type="ECO:0000256" key="5">
    <source>
        <dbReference type="SAM" id="MobiDB-lite"/>
    </source>
</evidence>
<evidence type="ECO:0000313" key="6">
    <source>
        <dbReference type="EMBL" id="CAG7632225.1"/>
    </source>
</evidence>
<dbReference type="CDD" id="cd22231">
    <property type="entry name" value="RHH_NikR_HicB-like"/>
    <property type="match status" value="1"/>
</dbReference>